<accession>A0A518DPD1</accession>
<gene>
    <name evidence="1" type="ORF">Pla8534_14790</name>
</gene>
<dbReference type="KEGG" id="lcre:Pla8534_14790"/>
<evidence type="ECO:0008006" key="3">
    <source>
        <dbReference type="Google" id="ProtNLM"/>
    </source>
</evidence>
<dbReference type="PANTHER" id="PTHR31252:SF11">
    <property type="entry name" value="DUF4419 DOMAIN-CONTAINING PROTEIN"/>
    <property type="match status" value="1"/>
</dbReference>
<dbReference type="Proteomes" id="UP000317648">
    <property type="component" value="Chromosome"/>
</dbReference>
<dbReference type="Pfam" id="PF14388">
    <property type="entry name" value="DUF4419"/>
    <property type="match status" value="1"/>
</dbReference>
<protein>
    <recommendedName>
        <fullName evidence="3">DUF4419 domain-containing protein</fullName>
    </recommendedName>
</protein>
<dbReference type="InterPro" id="IPR025533">
    <property type="entry name" value="DUF4419"/>
</dbReference>
<sequence length="379" mass="43173">MTDTTFDVSPEVRPKTPPEKVDYVGKLRVALRRPLEATWLPRAPLVACDDQHALLTAMKLAFYDHFPLRLSPDVIWITLARGFALHVNEHAEALRHRFVSHSGKKELKVQRPDFMPGEENPWPEVFEDFSDQIARQTAGMAELVQADFSTTGPVECAVSQLMAMETCKSYFEFLMMAGCGIPAITLTGTTEDWSKLRQRVQRFADYGLENWVSALDPILAEFVRAKNGKADTAFWRSMFRYNSSSGPAVMTGWANVLFPYFQEYPSEKLYPNPYLNAWQERLAIDDQQSWRDRCKNPQGAGIGDIPSCLTHVPLTVFWGAEETKMRLVGGLLGVSQNDETLTVEPECGWAVVYEEPIDPLSDYYQREEAWQRDRESDEN</sequence>
<proteinExistence type="predicted"/>
<dbReference type="PANTHER" id="PTHR31252">
    <property type="entry name" value="DUF4419 DOMAIN-CONTAINING PROTEIN"/>
    <property type="match status" value="1"/>
</dbReference>
<organism evidence="1 2">
    <name type="scientific">Lignipirellula cremea</name>
    <dbReference type="NCBI Taxonomy" id="2528010"/>
    <lineage>
        <taxon>Bacteria</taxon>
        <taxon>Pseudomonadati</taxon>
        <taxon>Planctomycetota</taxon>
        <taxon>Planctomycetia</taxon>
        <taxon>Pirellulales</taxon>
        <taxon>Pirellulaceae</taxon>
        <taxon>Lignipirellula</taxon>
    </lineage>
</organism>
<dbReference type="AlphaFoldDB" id="A0A518DPD1"/>
<evidence type="ECO:0000313" key="2">
    <source>
        <dbReference type="Proteomes" id="UP000317648"/>
    </source>
</evidence>
<keyword evidence="2" id="KW-1185">Reference proteome</keyword>
<name>A0A518DPD1_9BACT</name>
<reference evidence="1 2" key="1">
    <citation type="submission" date="2019-02" db="EMBL/GenBank/DDBJ databases">
        <title>Deep-cultivation of Planctomycetes and their phenomic and genomic characterization uncovers novel biology.</title>
        <authorList>
            <person name="Wiegand S."/>
            <person name="Jogler M."/>
            <person name="Boedeker C."/>
            <person name="Pinto D."/>
            <person name="Vollmers J."/>
            <person name="Rivas-Marin E."/>
            <person name="Kohn T."/>
            <person name="Peeters S.H."/>
            <person name="Heuer A."/>
            <person name="Rast P."/>
            <person name="Oberbeckmann S."/>
            <person name="Bunk B."/>
            <person name="Jeske O."/>
            <person name="Meyerdierks A."/>
            <person name="Storesund J.E."/>
            <person name="Kallscheuer N."/>
            <person name="Luecker S."/>
            <person name="Lage O.M."/>
            <person name="Pohl T."/>
            <person name="Merkel B.J."/>
            <person name="Hornburger P."/>
            <person name="Mueller R.-W."/>
            <person name="Bruemmer F."/>
            <person name="Labrenz M."/>
            <person name="Spormann A.M."/>
            <person name="Op den Camp H."/>
            <person name="Overmann J."/>
            <person name="Amann R."/>
            <person name="Jetten M.S.M."/>
            <person name="Mascher T."/>
            <person name="Medema M.H."/>
            <person name="Devos D.P."/>
            <person name="Kaster A.-K."/>
            <person name="Ovreas L."/>
            <person name="Rohde M."/>
            <person name="Galperin M.Y."/>
            <person name="Jogler C."/>
        </authorList>
    </citation>
    <scope>NUCLEOTIDE SEQUENCE [LARGE SCALE GENOMIC DNA]</scope>
    <source>
        <strain evidence="1 2">Pla85_3_4</strain>
    </source>
</reference>
<evidence type="ECO:0000313" key="1">
    <source>
        <dbReference type="EMBL" id="QDU93698.1"/>
    </source>
</evidence>
<dbReference type="RefSeq" id="WP_197443066.1">
    <property type="nucleotide sequence ID" value="NZ_CP036433.1"/>
</dbReference>
<dbReference type="EMBL" id="CP036433">
    <property type="protein sequence ID" value="QDU93698.1"/>
    <property type="molecule type" value="Genomic_DNA"/>
</dbReference>